<reference evidence="1 2" key="1">
    <citation type="journal article" date="2016" name="Nat. Commun.">
        <title>Thousands of microbial genomes shed light on interconnected biogeochemical processes in an aquifer system.</title>
        <authorList>
            <person name="Anantharaman K."/>
            <person name="Brown C.T."/>
            <person name="Hug L.A."/>
            <person name="Sharon I."/>
            <person name="Castelle C.J."/>
            <person name="Probst A.J."/>
            <person name="Thomas B.C."/>
            <person name="Singh A."/>
            <person name="Wilkins M.J."/>
            <person name="Karaoz U."/>
            <person name="Brodie E.L."/>
            <person name="Williams K.H."/>
            <person name="Hubbard S.S."/>
            <person name="Banfield J.F."/>
        </authorList>
    </citation>
    <scope>NUCLEOTIDE SEQUENCE [LARGE SCALE GENOMIC DNA]</scope>
</reference>
<evidence type="ECO:0000313" key="2">
    <source>
        <dbReference type="Proteomes" id="UP000176598"/>
    </source>
</evidence>
<name>A0A1F7UJ90_9BACT</name>
<evidence type="ECO:0000313" key="1">
    <source>
        <dbReference type="EMBL" id="OGL78340.1"/>
    </source>
</evidence>
<accession>A0A1F7UJ90</accession>
<gene>
    <name evidence="1" type="ORF">A3F28_03575</name>
</gene>
<sequence>MMLTVEVSDPEGAEVRLIREGIVLRRAAAQGKGETLRLISRVLRPADRSALSSVVVAMAGGTFSHIRGAAAAGNALALVLAVPAAGIRGQLPETRDGLRKLERRVRRLTKTTIVRPAYSREPNITVKKSYSLTI</sequence>
<comment type="caution">
    <text evidence="1">The sequence shown here is derived from an EMBL/GenBank/DDBJ whole genome shotgun (WGS) entry which is preliminary data.</text>
</comment>
<dbReference type="EMBL" id="MGEG01000037">
    <property type="protein sequence ID" value="OGL78340.1"/>
    <property type="molecule type" value="Genomic_DNA"/>
</dbReference>
<organism evidence="1 2">
    <name type="scientific">Candidatus Uhrbacteria bacterium RIFCSPHIGHO2_12_FULL_57_11</name>
    <dbReference type="NCBI Taxonomy" id="1802398"/>
    <lineage>
        <taxon>Bacteria</taxon>
        <taxon>Candidatus Uhriibacteriota</taxon>
    </lineage>
</organism>
<dbReference type="AlphaFoldDB" id="A0A1F7UJ90"/>
<proteinExistence type="predicted"/>
<protein>
    <submittedName>
        <fullName evidence="1">Uncharacterized protein</fullName>
    </submittedName>
</protein>
<dbReference type="Proteomes" id="UP000176598">
    <property type="component" value="Unassembled WGS sequence"/>
</dbReference>